<reference evidence="2" key="1">
    <citation type="submission" date="2020-11" db="EMBL/GenBank/DDBJ databases">
        <authorList>
            <consortium name="DOE Joint Genome Institute"/>
            <person name="Ahrendt S."/>
            <person name="Riley R."/>
            <person name="Andreopoulos W."/>
            <person name="Labutti K."/>
            <person name="Pangilinan J."/>
            <person name="Ruiz-Duenas F.J."/>
            <person name="Barrasa J.M."/>
            <person name="Sanchez-Garcia M."/>
            <person name="Camarero S."/>
            <person name="Miyauchi S."/>
            <person name="Serrano A."/>
            <person name="Linde D."/>
            <person name="Babiker R."/>
            <person name="Drula E."/>
            <person name="Ayuso-Fernandez I."/>
            <person name="Pacheco R."/>
            <person name="Padilla G."/>
            <person name="Ferreira P."/>
            <person name="Barriuso J."/>
            <person name="Kellner H."/>
            <person name="Castanera R."/>
            <person name="Alfaro M."/>
            <person name="Ramirez L."/>
            <person name="Pisabarro A.G."/>
            <person name="Kuo A."/>
            <person name="Tritt A."/>
            <person name="Lipzen A."/>
            <person name="He G."/>
            <person name="Yan M."/>
            <person name="Ng V."/>
            <person name="Cullen D."/>
            <person name="Martin F."/>
            <person name="Rosso M.-N."/>
            <person name="Henrissat B."/>
            <person name="Hibbett D."/>
            <person name="Martinez A.T."/>
            <person name="Grigoriev I.V."/>
        </authorList>
    </citation>
    <scope>NUCLEOTIDE SEQUENCE</scope>
    <source>
        <strain evidence="2">AH 40177</strain>
    </source>
</reference>
<keyword evidence="1" id="KW-0812">Transmembrane</keyword>
<feature type="transmembrane region" description="Helical" evidence="1">
    <location>
        <begin position="51"/>
        <end position="69"/>
    </location>
</feature>
<evidence type="ECO:0000313" key="3">
    <source>
        <dbReference type="Proteomes" id="UP000772434"/>
    </source>
</evidence>
<proteinExistence type="predicted"/>
<dbReference type="EMBL" id="JADNRY010000190">
    <property type="protein sequence ID" value="KAF9061812.1"/>
    <property type="molecule type" value="Genomic_DNA"/>
</dbReference>
<sequence length="115" mass="12950">MVWRCHSAWGKKWLPSILPILLIIASAVWGFDQAVTFARAGSQLKTWNGSLSLATNVVVTLIAFRIWSVHPLLEKLMVSLHESSFKYRRVLTFVIESGAICSSTLVIEITLYVFL</sequence>
<feature type="transmembrane region" description="Helical" evidence="1">
    <location>
        <begin position="90"/>
        <end position="114"/>
    </location>
</feature>
<keyword evidence="1" id="KW-0472">Membrane</keyword>
<dbReference type="Proteomes" id="UP000772434">
    <property type="component" value="Unassembled WGS sequence"/>
</dbReference>
<accession>A0A9P5PFM8</accession>
<evidence type="ECO:0000256" key="1">
    <source>
        <dbReference type="SAM" id="Phobius"/>
    </source>
</evidence>
<feature type="non-terminal residue" evidence="2">
    <location>
        <position position="1"/>
    </location>
</feature>
<dbReference type="OrthoDB" id="3357408at2759"/>
<comment type="caution">
    <text evidence="2">The sequence shown here is derived from an EMBL/GenBank/DDBJ whole genome shotgun (WGS) entry which is preliminary data.</text>
</comment>
<protein>
    <submittedName>
        <fullName evidence="2">Uncharacterized protein</fullName>
    </submittedName>
</protein>
<dbReference type="AlphaFoldDB" id="A0A9P5PFM8"/>
<keyword evidence="3" id="KW-1185">Reference proteome</keyword>
<gene>
    <name evidence="2" type="ORF">BDP27DRAFT_1337606</name>
</gene>
<organism evidence="2 3">
    <name type="scientific">Rhodocollybia butyracea</name>
    <dbReference type="NCBI Taxonomy" id="206335"/>
    <lineage>
        <taxon>Eukaryota</taxon>
        <taxon>Fungi</taxon>
        <taxon>Dikarya</taxon>
        <taxon>Basidiomycota</taxon>
        <taxon>Agaricomycotina</taxon>
        <taxon>Agaricomycetes</taxon>
        <taxon>Agaricomycetidae</taxon>
        <taxon>Agaricales</taxon>
        <taxon>Marasmiineae</taxon>
        <taxon>Omphalotaceae</taxon>
        <taxon>Rhodocollybia</taxon>
    </lineage>
</organism>
<feature type="transmembrane region" description="Helical" evidence="1">
    <location>
        <begin position="12"/>
        <end position="31"/>
    </location>
</feature>
<evidence type="ECO:0000313" key="2">
    <source>
        <dbReference type="EMBL" id="KAF9061812.1"/>
    </source>
</evidence>
<keyword evidence="1" id="KW-1133">Transmembrane helix</keyword>
<name>A0A9P5PFM8_9AGAR</name>